<feature type="signal peptide" evidence="3">
    <location>
        <begin position="1"/>
        <end position="21"/>
    </location>
</feature>
<dbReference type="Gene3D" id="2.60.120.740">
    <property type="match status" value="1"/>
</dbReference>
<dbReference type="Proteomes" id="UP000887567">
    <property type="component" value="Unplaced"/>
</dbReference>
<feature type="domain" description="SUEL-type lectin" evidence="4">
    <location>
        <begin position="32"/>
        <end position="122"/>
    </location>
</feature>
<dbReference type="KEGG" id="epa:110249949"/>
<accession>A0A913Y0J8</accession>
<keyword evidence="2" id="KW-0812">Transmembrane</keyword>
<dbReference type="EnsemblMetazoa" id="XM_021056529.2">
    <property type="protein sequence ID" value="XP_020912188.1"/>
    <property type="gene ID" value="LOC110249949"/>
</dbReference>
<name>A0A913Y0J8_EXADI</name>
<dbReference type="PANTHER" id="PTHR46780">
    <property type="entry name" value="PROTEIN EVA-1"/>
    <property type="match status" value="1"/>
</dbReference>
<protein>
    <recommendedName>
        <fullName evidence="4">SUEL-type lectin domain-containing protein</fullName>
    </recommendedName>
</protein>
<dbReference type="AlphaFoldDB" id="A0A913Y0J8"/>
<organism evidence="5 6">
    <name type="scientific">Exaiptasia diaphana</name>
    <name type="common">Tropical sea anemone</name>
    <name type="synonym">Aiptasia pulchella</name>
    <dbReference type="NCBI Taxonomy" id="2652724"/>
    <lineage>
        <taxon>Eukaryota</taxon>
        <taxon>Metazoa</taxon>
        <taxon>Cnidaria</taxon>
        <taxon>Anthozoa</taxon>
        <taxon>Hexacorallia</taxon>
        <taxon>Actiniaria</taxon>
        <taxon>Aiptasiidae</taxon>
        <taxon>Exaiptasia</taxon>
    </lineage>
</organism>
<evidence type="ECO:0000313" key="5">
    <source>
        <dbReference type="EnsemblMetazoa" id="XP_020912188.1"/>
    </source>
</evidence>
<keyword evidence="3" id="KW-0732">Signal</keyword>
<feature type="chain" id="PRO_5038000310" description="SUEL-type lectin domain-containing protein" evidence="3">
    <location>
        <begin position="22"/>
        <end position="412"/>
    </location>
</feature>
<dbReference type="PROSITE" id="PS50228">
    <property type="entry name" value="SUEL_LECTIN"/>
    <property type="match status" value="1"/>
</dbReference>
<dbReference type="GeneID" id="110249949"/>
<feature type="region of interest" description="Disordered" evidence="1">
    <location>
        <begin position="281"/>
        <end position="314"/>
    </location>
</feature>
<dbReference type="RefSeq" id="XP_020912188.1">
    <property type="nucleotide sequence ID" value="XM_021056529.2"/>
</dbReference>
<reference evidence="5" key="1">
    <citation type="submission" date="2022-11" db="UniProtKB">
        <authorList>
            <consortium name="EnsemblMetazoa"/>
        </authorList>
    </citation>
    <scope>IDENTIFICATION</scope>
</reference>
<feature type="compositionally biased region" description="Low complexity" evidence="1">
    <location>
        <begin position="143"/>
        <end position="161"/>
    </location>
</feature>
<evidence type="ECO:0000256" key="1">
    <source>
        <dbReference type="SAM" id="MobiDB-lite"/>
    </source>
</evidence>
<feature type="compositionally biased region" description="Acidic residues" evidence="1">
    <location>
        <begin position="288"/>
        <end position="312"/>
    </location>
</feature>
<dbReference type="OrthoDB" id="5979008at2759"/>
<keyword evidence="6" id="KW-1185">Reference proteome</keyword>
<dbReference type="FunFam" id="2.60.120.740:FF:000001">
    <property type="entry name" value="Adhesion G protein-coupled receptor L2"/>
    <property type="match status" value="1"/>
</dbReference>
<dbReference type="CDD" id="cd22826">
    <property type="entry name" value="Gal_Rha_Lectin_LPHNs"/>
    <property type="match status" value="1"/>
</dbReference>
<proteinExistence type="predicted"/>
<dbReference type="GO" id="GO:0030246">
    <property type="term" value="F:carbohydrate binding"/>
    <property type="evidence" value="ECO:0007669"/>
    <property type="project" value="InterPro"/>
</dbReference>
<sequence>MAASWVYICAVVALLFKGNSSQSISNMKTIIACQGSKVRIRCKNSNIIMIFSAFYGRVPGREICYSDKIFTTKCSLEKGKALEVVEKRCSNRSRCNVRADNSMFPDPCPGTFKYMTIIYYCKKRPPNMSTRPPSTRKRRKKTSPTPSSTTTQTTPQLTTTNSTIINTTYAPNITDNTTSNISTTPLVMAAVKTYNPVVTTTVIETTTTLKPPAASGYTNRGEEAFMNVVVSFSLTYIILSGQPKYVLILFLSGVAIATVLLLVLLLGLHIRGRRSKKFEIQTDKPLDPDIDDDEDDGVHDGDDDDDDDDSDDENKNVTIEIQDGNEDTKQISVKPGDIIIIDSKDVENDDSEDLGYMSEIVRYYNSRNLVHDDGKQSLTCETPSVNSLPNSDSDKREMPYETVRPANGVCVI</sequence>
<evidence type="ECO:0000313" key="6">
    <source>
        <dbReference type="Proteomes" id="UP000887567"/>
    </source>
</evidence>
<keyword evidence="2" id="KW-1133">Transmembrane helix</keyword>
<feature type="region of interest" description="Disordered" evidence="1">
    <location>
        <begin position="125"/>
        <end position="161"/>
    </location>
</feature>
<evidence type="ECO:0000256" key="3">
    <source>
        <dbReference type="SAM" id="SignalP"/>
    </source>
</evidence>
<evidence type="ECO:0000259" key="4">
    <source>
        <dbReference type="PROSITE" id="PS50228"/>
    </source>
</evidence>
<dbReference type="Pfam" id="PF02140">
    <property type="entry name" value="SUEL_Lectin"/>
    <property type="match status" value="1"/>
</dbReference>
<feature type="transmembrane region" description="Helical" evidence="2">
    <location>
        <begin position="245"/>
        <end position="268"/>
    </location>
</feature>
<dbReference type="InterPro" id="IPR043159">
    <property type="entry name" value="Lectin_gal-bd_sf"/>
</dbReference>
<keyword evidence="2" id="KW-0472">Membrane</keyword>
<dbReference type="OMA" id="ICPHENI"/>
<evidence type="ECO:0000256" key="2">
    <source>
        <dbReference type="SAM" id="Phobius"/>
    </source>
</evidence>
<dbReference type="InterPro" id="IPR000922">
    <property type="entry name" value="Lectin_gal-bd_dom"/>
</dbReference>